<dbReference type="InterPro" id="IPR023057">
    <property type="entry name" value="GlnE"/>
</dbReference>
<dbReference type="Gene3D" id="1.20.120.330">
    <property type="entry name" value="Nucleotidyltransferases domain 2"/>
    <property type="match status" value="2"/>
</dbReference>
<dbReference type="AlphaFoldDB" id="A0AAP6JFG9"/>
<sequence>MSDVMDLPPAPATHLSESQRRQLSEHDGDRLLGISPFLASAFNRDAGLADWLLADERLSRPQTPESIVERAQPIAEADSEAELMRRLRQARNRELVLALWRDLTGRSELAETLAAVSALADCLISLAHDWVEAELQQRHGIPRDGQGNAQRMVVLGLGKLGGGELNFSSDVDLIFAFPEAGETDGGRVLDNEQFFTRLGRRLIRVLDEITPDGQAYRVDMRLRPFGDSGPLVMNFNGMETYYQLHGREWERYALIKARPVAGDLAAGEALMKDLQPFVYRRYLDYSVFSSLREMKQGIRREVRRKGLENNIKLGRGGIREIEFIAQLFQLIRGGREPELRSRRLLPTLEAIARAGHIDADEVRGLLEAYEFLRMLENRIQGLHDAQTHELPRDDDDRRRLLAAMDEDSWEALTQRIGDVREGVGRAFDEVFVGPALPEEQRQDDVFADLWGERLDADTARKLLRRTGFSDPEQALSVLAQLRASHAVRRMGERGRQRLDRLMPSVLHLAAGRSNPGQSLKRMVSVLEAVATRTAYLSLLVENPRALEHLGRLCSASPWIADRIARHPLLLDELIDPRIFQQAPDPEDYARELDELLAPVGDDLERLMDGLREFHQAAVLRVAAADISDCLDAPAVSDRLSLVAELILKRVLDIARNGLIARHGRPRCSAPEPRDSGFIIVAYGKLGSAELAYGSDLDLVFLHDSAGDEQQTDGDKPLDNGHFFARLAQRIIHQLATPTPAGVLYEVDTRLRPSGSAGLLVSSLQAFEAYQLEKAWTWEHQALLRARPVAGDPDLMRAFEQARRTILARPRDLEGLHKDIREMRARMLAEQPAGDDLKRLPGGLIDVEFLCQYWTLQHAVDKPALLEETGTIPLLRTLAANDCIASDEAEALITAASDFRAHLHARTLAGEASDSEVEHLAAHREQVTAIWERHLGG</sequence>
<dbReference type="PANTHER" id="PTHR30621:SF0">
    <property type="entry name" value="BIFUNCTIONAL GLUTAMINE SYNTHETASE ADENYLYLTRANSFERASE_ADENYLYL-REMOVING ENZYME"/>
    <property type="match status" value="1"/>
</dbReference>
<dbReference type="GO" id="GO:0016874">
    <property type="term" value="F:ligase activity"/>
    <property type="evidence" value="ECO:0007669"/>
    <property type="project" value="UniProtKB-KW"/>
</dbReference>
<dbReference type="GO" id="GO:0005829">
    <property type="term" value="C:cytosol"/>
    <property type="evidence" value="ECO:0007669"/>
    <property type="project" value="TreeGrafter"/>
</dbReference>
<keyword evidence="2 7" id="KW-0548">Nucleotidyltransferase</keyword>
<proteinExistence type="inferred from homology"/>
<dbReference type="GO" id="GO:0005524">
    <property type="term" value="F:ATP binding"/>
    <property type="evidence" value="ECO:0007669"/>
    <property type="project" value="UniProtKB-UniRule"/>
</dbReference>
<feature type="domain" description="Glutamate-ammonia ligase adenylyltransferase repeated" evidence="9">
    <location>
        <begin position="30"/>
        <end position="268"/>
    </location>
</feature>
<dbReference type="EC" id="2.7.7.89" evidence="7"/>
<evidence type="ECO:0000259" key="10">
    <source>
        <dbReference type="Pfam" id="PF08335"/>
    </source>
</evidence>
<keyword evidence="3 7" id="KW-0547">Nucleotide-binding</keyword>
<dbReference type="Gene3D" id="3.30.460.10">
    <property type="entry name" value="Beta Polymerase, domain 2"/>
    <property type="match status" value="2"/>
</dbReference>
<name>A0AAP6JFG9_9GAMM</name>
<dbReference type="SUPFAM" id="SSF81593">
    <property type="entry name" value="Nucleotidyltransferase substrate binding subunit/domain"/>
    <property type="match status" value="2"/>
</dbReference>
<feature type="domain" description="Glutamate-ammonia ligase adenylyltransferase repeated" evidence="9">
    <location>
        <begin position="547"/>
        <end position="800"/>
    </location>
</feature>
<dbReference type="FunFam" id="1.20.120.330:FF:000005">
    <property type="entry name" value="Bifunctional glutamine synthetase adenylyltransferase/adenylyl-removing enzyme"/>
    <property type="match status" value="1"/>
</dbReference>
<evidence type="ECO:0000256" key="4">
    <source>
        <dbReference type="ARBA" id="ARBA00022840"/>
    </source>
</evidence>
<evidence type="ECO:0000256" key="8">
    <source>
        <dbReference type="SAM" id="MobiDB-lite"/>
    </source>
</evidence>
<keyword evidence="11" id="KW-0436">Ligase</keyword>
<dbReference type="FunFam" id="3.30.460.10:FF:000009">
    <property type="entry name" value="Bifunctional glutamine synthetase adenylyltransferase/adenylyl-removing enzyme"/>
    <property type="match status" value="1"/>
</dbReference>
<evidence type="ECO:0000256" key="3">
    <source>
        <dbReference type="ARBA" id="ARBA00022741"/>
    </source>
</evidence>
<keyword evidence="4 7" id="KW-0067">ATP-binding</keyword>
<dbReference type="EC" id="2.7.7.42" evidence="7"/>
<keyword evidence="12" id="KW-1185">Reference proteome</keyword>
<dbReference type="RefSeq" id="WP_346052002.1">
    <property type="nucleotide sequence ID" value="NZ_JAYGII010000019.1"/>
</dbReference>
<evidence type="ECO:0000313" key="12">
    <source>
        <dbReference type="Proteomes" id="UP001302316"/>
    </source>
</evidence>
<evidence type="ECO:0000256" key="1">
    <source>
        <dbReference type="ARBA" id="ARBA00022679"/>
    </source>
</evidence>
<accession>A0AAP6JFG9</accession>
<comment type="cofactor">
    <cofactor evidence="7">
        <name>Mg(2+)</name>
        <dbReference type="ChEBI" id="CHEBI:18420"/>
    </cofactor>
</comment>
<evidence type="ECO:0000256" key="2">
    <source>
        <dbReference type="ARBA" id="ARBA00022695"/>
    </source>
</evidence>
<dbReference type="GO" id="GO:0000287">
    <property type="term" value="F:magnesium ion binding"/>
    <property type="evidence" value="ECO:0007669"/>
    <property type="project" value="UniProtKB-UniRule"/>
</dbReference>
<keyword evidence="5 7" id="KW-0460">Magnesium</keyword>
<reference evidence="11 12" key="1">
    <citation type="submission" date="2023-12" db="EMBL/GenBank/DDBJ databases">
        <title>Whole-genome sequencing of halo(alkali)philic microorganisms from hypersaline lakes.</title>
        <authorList>
            <person name="Sorokin D.Y."/>
            <person name="Merkel A.Y."/>
            <person name="Messina E."/>
            <person name="Yakimov M."/>
        </authorList>
    </citation>
    <scope>NUCLEOTIDE SEQUENCE [LARGE SCALE GENOMIC DNA]</scope>
    <source>
        <strain evidence="11 12">AB-CW1</strain>
    </source>
</reference>
<dbReference type="HAMAP" id="MF_00802">
    <property type="entry name" value="GlnE"/>
    <property type="match status" value="1"/>
</dbReference>
<feature type="region of interest" description="Adenylyl removase" evidence="7">
    <location>
        <begin position="1"/>
        <end position="435"/>
    </location>
</feature>
<protein>
    <recommendedName>
        <fullName evidence="7">Bifunctional glutamine synthetase adenylyltransferase/adenylyl-removing enzyme</fullName>
    </recommendedName>
    <alternativeName>
        <fullName evidence="7">ATP:glutamine synthetase adenylyltransferase</fullName>
    </alternativeName>
    <alternativeName>
        <fullName evidence="7">ATase</fullName>
    </alternativeName>
    <domain>
        <recommendedName>
            <fullName evidence="7">Glutamine synthetase adenylyl-L-tyrosine phosphorylase</fullName>
            <ecNumber evidence="7">2.7.7.89</ecNumber>
        </recommendedName>
        <alternativeName>
            <fullName evidence="7">Adenylyl removase</fullName>
            <shortName evidence="7">AR</shortName>
            <shortName evidence="7">AT-N</shortName>
        </alternativeName>
    </domain>
    <domain>
        <recommendedName>
            <fullName evidence="7">Glutamine synthetase adenylyl transferase</fullName>
            <ecNumber evidence="7">2.7.7.42</ecNumber>
        </recommendedName>
        <alternativeName>
            <fullName evidence="7">Adenylyl transferase</fullName>
            <shortName evidence="7">AT</shortName>
            <shortName evidence="7">AT-C</shortName>
        </alternativeName>
    </domain>
</protein>
<gene>
    <name evidence="7 11" type="primary">glnE</name>
    <name evidence="11" type="ORF">VCB98_09450</name>
</gene>
<keyword evidence="1 7" id="KW-0808">Transferase</keyword>
<dbReference type="InterPro" id="IPR005190">
    <property type="entry name" value="GlnE_rpt_dom"/>
</dbReference>
<dbReference type="GO" id="GO:0008882">
    <property type="term" value="F:[glutamate-ammonia-ligase] adenylyltransferase activity"/>
    <property type="evidence" value="ECO:0007669"/>
    <property type="project" value="UniProtKB-UniRule"/>
</dbReference>
<keyword evidence="6 7" id="KW-0511">Multifunctional enzyme</keyword>
<dbReference type="GO" id="GO:0047388">
    <property type="term" value="F:[glutamine synthetase]-adenylyl-L-tyrosine phosphorylase activity"/>
    <property type="evidence" value="ECO:0007669"/>
    <property type="project" value="UniProtKB-EC"/>
</dbReference>
<comment type="catalytic activity">
    <reaction evidence="7">
        <text>[glutamine synthetase]-L-tyrosine + ATP = [glutamine synthetase]-O(4)-(5'-adenylyl)-L-tyrosine + diphosphate</text>
        <dbReference type="Rhea" id="RHEA:18589"/>
        <dbReference type="Rhea" id="RHEA-COMP:10660"/>
        <dbReference type="Rhea" id="RHEA-COMP:10661"/>
        <dbReference type="ChEBI" id="CHEBI:30616"/>
        <dbReference type="ChEBI" id="CHEBI:33019"/>
        <dbReference type="ChEBI" id="CHEBI:46858"/>
        <dbReference type="ChEBI" id="CHEBI:83624"/>
        <dbReference type="EC" id="2.7.7.42"/>
    </reaction>
</comment>
<evidence type="ECO:0000256" key="7">
    <source>
        <dbReference type="HAMAP-Rule" id="MF_00802"/>
    </source>
</evidence>
<dbReference type="Gene3D" id="1.20.120.1510">
    <property type="match status" value="1"/>
</dbReference>
<evidence type="ECO:0000256" key="5">
    <source>
        <dbReference type="ARBA" id="ARBA00022842"/>
    </source>
</evidence>
<feature type="region of interest" description="Adenylyl transferase" evidence="7">
    <location>
        <begin position="442"/>
        <end position="936"/>
    </location>
</feature>
<evidence type="ECO:0000259" key="9">
    <source>
        <dbReference type="Pfam" id="PF03710"/>
    </source>
</evidence>
<dbReference type="EMBL" id="JAYGII010000019">
    <property type="protein sequence ID" value="MEA5446043.1"/>
    <property type="molecule type" value="Genomic_DNA"/>
</dbReference>
<evidence type="ECO:0000256" key="6">
    <source>
        <dbReference type="ARBA" id="ARBA00023268"/>
    </source>
</evidence>
<dbReference type="PANTHER" id="PTHR30621">
    <property type="entry name" value="GLUTAMINE SYNTHETASE ADENYLYLTRANSFERASE"/>
    <property type="match status" value="1"/>
</dbReference>
<comment type="function">
    <text evidence="7">Involved in the regulation of glutamine synthetase GlnA, a key enzyme in the process to assimilate ammonia. When cellular nitrogen levels are high, the C-terminal adenylyl transferase (AT) inactivates GlnA by covalent transfer of an adenylyl group from ATP to specific tyrosine residue of GlnA, thus reducing its activity. Conversely, when nitrogen levels are low, the N-terminal adenylyl removase (AR) activates GlnA by removing the adenylyl group by phosphorolysis, increasing its activity. The regulatory region of GlnE binds the signal transduction protein PII (GlnB) which indicates the nitrogen status of the cell.</text>
</comment>
<dbReference type="NCBIfam" id="NF008292">
    <property type="entry name" value="PRK11072.1"/>
    <property type="match status" value="1"/>
</dbReference>
<comment type="similarity">
    <text evidence="7">Belongs to the GlnE family.</text>
</comment>
<dbReference type="GO" id="GO:0000820">
    <property type="term" value="P:regulation of glutamine family amino acid metabolic process"/>
    <property type="evidence" value="ECO:0007669"/>
    <property type="project" value="UniProtKB-UniRule"/>
</dbReference>
<dbReference type="CDD" id="cd05401">
    <property type="entry name" value="NT_GlnE_GlnD_like"/>
    <property type="match status" value="2"/>
</dbReference>
<dbReference type="InterPro" id="IPR013546">
    <property type="entry name" value="PII_UdlTrfase/GS_AdlTrfase"/>
</dbReference>
<organism evidence="11 12">
    <name type="scientific">Natronospira elongata</name>
    <dbReference type="NCBI Taxonomy" id="3110268"/>
    <lineage>
        <taxon>Bacteria</taxon>
        <taxon>Pseudomonadati</taxon>
        <taxon>Pseudomonadota</taxon>
        <taxon>Gammaproteobacteria</taxon>
        <taxon>Natronospirales</taxon>
        <taxon>Natronospiraceae</taxon>
        <taxon>Natronospira</taxon>
    </lineage>
</organism>
<comment type="catalytic activity">
    <reaction evidence="7">
        <text>[glutamine synthetase]-O(4)-(5'-adenylyl)-L-tyrosine + phosphate = [glutamine synthetase]-L-tyrosine + ADP</text>
        <dbReference type="Rhea" id="RHEA:43716"/>
        <dbReference type="Rhea" id="RHEA-COMP:10660"/>
        <dbReference type="Rhea" id="RHEA-COMP:10661"/>
        <dbReference type="ChEBI" id="CHEBI:43474"/>
        <dbReference type="ChEBI" id="CHEBI:46858"/>
        <dbReference type="ChEBI" id="CHEBI:83624"/>
        <dbReference type="ChEBI" id="CHEBI:456216"/>
        <dbReference type="EC" id="2.7.7.89"/>
    </reaction>
</comment>
<feature type="region of interest" description="Disordered" evidence="8">
    <location>
        <begin position="1"/>
        <end position="23"/>
    </location>
</feature>
<dbReference type="InterPro" id="IPR043519">
    <property type="entry name" value="NT_sf"/>
</dbReference>
<dbReference type="Pfam" id="PF03710">
    <property type="entry name" value="GlnE"/>
    <property type="match status" value="2"/>
</dbReference>
<dbReference type="Pfam" id="PF08335">
    <property type="entry name" value="GlnD_UR_UTase"/>
    <property type="match status" value="1"/>
</dbReference>
<comment type="caution">
    <text evidence="11">The sequence shown here is derived from an EMBL/GenBank/DDBJ whole genome shotgun (WGS) entry which is preliminary data.</text>
</comment>
<dbReference type="SUPFAM" id="SSF81301">
    <property type="entry name" value="Nucleotidyltransferase"/>
    <property type="match status" value="2"/>
</dbReference>
<dbReference type="Proteomes" id="UP001302316">
    <property type="component" value="Unassembled WGS sequence"/>
</dbReference>
<evidence type="ECO:0000313" key="11">
    <source>
        <dbReference type="EMBL" id="MEA5446043.1"/>
    </source>
</evidence>
<feature type="domain" description="PII-uridylyltransferase/Glutamine-synthetase adenylyltransferase" evidence="10">
    <location>
        <begin position="292"/>
        <end position="431"/>
    </location>
</feature>